<sequence length="64" mass="7407">MVRVTVINKNDLSRKDYTFLVLPRKDEWVVLDSGDLFSVHSIVHLCSGDSEYNPPRTEIYVIPE</sequence>
<keyword evidence="2" id="KW-1185">Reference proteome</keyword>
<dbReference type="Proteomes" id="UP000221837">
    <property type="component" value="Genome"/>
</dbReference>
<accession>A0A1S6UB83</accession>
<name>A0A1S6UB83_9CAUD</name>
<proteinExistence type="predicted"/>
<gene>
    <name evidence="1" type="ORF">BF_0490</name>
</gene>
<reference evidence="1" key="1">
    <citation type="submission" date="2017-02" db="EMBL/GenBank/DDBJ databases">
        <title>Genome sequence of Serratia marcescens phage BF.</title>
        <authorList>
            <person name="Casey E."/>
            <person name="Fitzgerald B."/>
            <person name="Mahony J."/>
            <person name="Lugli G."/>
            <person name="Ventura M."/>
            <person name="van Sinderen D."/>
        </authorList>
    </citation>
    <scope>NUCLEOTIDE SEQUENCE [LARGE SCALE GENOMIC DNA]</scope>
</reference>
<protein>
    <submittedName>
        <fullName evidence="1">Uncharacterized protein</fullName>
    </submittedName>
</protein>
<organism evidence="1 2">
    <name type="scientific">Serratia phage BF</name>
    <dbReference type="NCBI Taxonomy" id="1962671"/>
    <lineage>
        <taxon>Viruses</taxon>
        <taxon>Duplodnaviria</taxon>
        <taxon>Heunggongvirae</taxon>
        <taxon>Uroviricota</taxon>
        <taxon>Caudoviricetes</taxon>
        <taxon>Eneladusvirus</taxon>
        <taxon>Eneladusvirus BF</taxon>
    </lineage>
</organism>
<evidence type="ECO:0000313" key="1">
    <source>
        <dbReference type="EMBL" id="AQW89015.1"/>
    </source>
</evidence>
<evidence type="ECO:0000313" key="2">
    <source>
        <dbReference type="Proteomes" id="UP000221837"/>
    </source>
</evidence>
<dbReference type="EMBL" id="KY630187">
    <property type="protein sequence ID" value="AQW89015.1"/>
    <property type="molecule type" value="Genomic_DNA"/>
</dbReference>
<dbReference type="OrthoDB" id="40246at10239"/>